<dbReference type="EMBL" id="FONR01000021">
    <property type="protein sequence ID" value="SFG48618.1"/>
    <property type="molecule type" value="Genomic_DNA"/>
</dbReference>
<name>A0A1I2S726_9ACTN</name>
<evidence type="ECO:0000313" key="5">
    <source>
        <dbReference type="Proteomes" id="UP000181942"/>
    </source>
</evidence>
<keyword evidence="4" id="KW-0808">Transferase</keyword>
<organism evidence="4 5">
    <name type="scientific">Streptomyces mirabilis</name>
    <dbReference type="NCBI Taxonomy" id="68239"/>
    <lineage>
        <taxon>Bacteria</taxon>
        <taxon>Bacillati</taxon>
        <taxon>Actinomycetota</taxon>
        <taxon>Actinomycetes</taxon>
        <taxon>Kitasatosporales</taxon>
        <taxon>Streptomycetaceae</taxon>
        <taxon>Streptomyces</taxon>
    </lineage>
</organism>
<dbReference type="CDD" id="cd16936">
    <property type="entry name" value="HATPase_RsbW-like"/>
    <property type="match status" value="1"/>
</dbReference>
<dbReference type="PANTHER" id="PTHR35526">
    <property type="entry name" value="ANTI-SIGMA-F FACTOR RSBW-RELATED"/>
    <property type="match status" value="1"/>
</dbReference>
<dbReference type="PANTHER" id="PTHR35526:SF3">
    <property type="entry name" value="ANTI-SIGMA-F FACTOR RSBW"/>
    <property type="match status" value="1"/>
</dbReference>
<proteinExistence type="predicted"/>
<keyword evidence="1" id="KW-0723">Serine/threonine-protein kinase</keyword>
<evidence type="ECO:0000259" key="3">
    <source>
        <dbReference type="Pfam" id="PF13581"/>
    </source>
</evidence>
<dbReference type="SUPFAM" id="SSF55874">
    <property type="entry name" value="ATPase domain of HSP90 chaperone/DNA topoisomerase II/histidine kinase"/>
    <property type="match status" value="1"/>
</dbReference>
<dbReference type="InterPro" id="IPR036890">
    <property type="entry name" value="HATPase_C_sf"/>
</dbReference>
<feature type="region of interest" description="Disordered" evidence="2">
    <location>
        <begin position="1"/>
        <end position="20"/>
    </location>
</feature>
<evidence type="ECO:0000256" key="2">
    <source>
        <dbReference type="SAM" id="MobiDB-lite"/>
    </source>
</evidence>
<accession>A0A1I2S726</accession>
<dbReference type="Gene3D" id="3.30.565.10">
    <property type="entry name" value="Histidine kinase-like ATPase, C-terminal domain"/>
    <property type="match status" value="1"/>
</dbReference>
<reference evidence="4 5" key="1">
    <citation type="submission" date="2016-10" db="EMBL/GenBank/DDBJ databases">
        <authorList>
            <person name="de Groot N.N."/>
        </authorList>
    </citation>
    <scope>NUCLEOTIDE SEQUENCE [LARGE SCALE GENOMIC DNA]</scope>
    <source>
        <strain evidence="4 5">OK461</strain>
    </source>
</reference>
<sequence length="167" mass="18244">MEEARSSIAGQGRPGGSDPACNSPRFASLCITDTRQGLAEARAFTRRTLGHWELDHRSDDAVLVVNELATNAVLHAAPHSATGQNGVRLNLTLRRAHLVCAVTDQYESPPVYPRTDAPLEVHGRGLRIVDELSEHWGWTRSRAGKTVWAMLPTPPSRPTSPPWQGPT</sequence>
<evidence type="ECO:0000256" key="1">
    <source>
        <dbReference type="ARBA" id="ARBA00022527"/>
    </source>
</evidence>
<protein>
    <submittedName>
        <fullName evidence="4">Histidine kinase-like ATPase domain-containing protein</fullName>
    </submittedName>
</protein>
<dbReference type="AlphaFoldDB" id="A0A1I2S726"/>
<dbReference type="RefSeq" id="WP_107438026.1">
    <property type="nucleotide sequence ID" value="NZ_FONR01000021.1"/>
</dbReference>
<dbReference type="Pfam" id="PF13581">
    <property type="entry name" value="HATPase_c_2"/>
    <property type="match status" value="1"/>
</dbReference>
<dbReference type="GO" id="GO:0004674">
    <property type="term" value="F:protein serine/threonine kinase activity"/>
    <property type="evidence" value="ECO:0007669"/>
    <property type="project" value="UniProtKB-KW"/>
</dbReference>
<dbReference type="OrthoDB" id="4327509at2"/>
<keyword evidence="4" id="KW-0418">Kinase</keyword>
<dbReference type="Proteomes" id="UP000181942">
    <property type="component" value="Unassembled WGS sequence"/>
</dbReference>
<evidence type="ECO:0000313" key="4">
    <source>
        <dbReference type="EMBL" id="SFG48618.1"/>
    </source>
</evidence>
<dbReference type="InterPro" id="IPR003594">
    <property type="entry name" value="HATPase_dom"/>
</dbReference>
<gene>
    <name evidence="4" type="ORF">SAMN02787118_121138</name>
</gene>
<feature type="domain" description="Histidine kinase/HSP90-like ATPase" evidence="3">
    <location>
        <begin position="37"/>
        <end position="149"/>
    </location>
</feature>
<dbReference type="InterPro" id="IPR050267">
    <property type="entry name" value="Anti-sigma-factor_SerPK"/>
</dbReference>